<evidence type="ECO:0008006" key="3">
    <source>
        <dbReference type="Google" id="ProtNLM"/>
    </source>
</evidence>
<dbReference type="PANTHER" id="PTHR16231">
    <property type="entry name" value="COMM DOMAIN-CONTAINING PROTEIN 4-8 FAMILY MEMBER"/>
    <property type="match status" value="1"/>
</dbReference>
<dbReference type="PANTHER" id="PTHR16231:SF4">
    <property type="entry name" value="COMM DOMAIN-CONTAINING PROTEIN 4"/>
    <property type="match status" value="1"/>
</dbReference>
<name>A0A9P0AQH9_BEMTA</name>
<evidence type="ECO:0000313" key="2">
    <source>
        <dbReference type="Proteomes" id="UP001152759"/>
    </source>
</evidence>
<reference evidence="1" key="1">
    <citation type="submission" date="2021-12" db="EMBL/GenBank/DDBJ databases">
        <authorList>
            <person name="King R."/>
        </authorList>
    </citation>
    <scope>NUCLEOTIDE SEQUENCE</scope>
</reference>
<protein>
    <recommendedName>
        <fullName evidence="3">COMM domain-containing protein 4</fullName>
    </recommendedName>
</protein>
<sequence length="193" mass="21495">MRFKFCGDADCPDWLLVQINNLSKMTSIKMKVLSNLVVKSILGENIDKEKLSRITTEAKLDEKDSQGCVAAIAFIITSASRYAVSEKSLSNELQQIGFPHEHASALCRVFCDNVGKLTTHLANNSLRLSKLEGVSCSDEGDFVQVVLKTWERSSNSVQSTSFNIDKQQLVLLLADLKQVYSRMEEIEAESNNT</sequence>
<accession>A0A9P0AQH9</accession>
<dbReference type="AlphaFoldDB" id="A0A9P0AQH9"/>
<organism evidence="1 2">
    <name type="scientific">Bemisia tabaci</name>
    <name type="common">Sweetpotato whitefly</name>
    <name type="synonym">Aleurodes tabaci</name>
    <dbReference type="NCBI Taxonomy" id="7038"/>
    <lineage>
        <taxon>Eukaryota</taxon>
        <taxon>Metazoa</taxon>
        <taxon>Ecdysozoa</taxon>
        <taxon>Arthropoda</taxon>
        <taxon>Hexapoda</taxon>
        <taxon>Insecta</taxon>
        <taxon>Pterygota</taxon>
        <taxon>Neoptera</taxon>
        <taxon>Paraneoptera</taxon>
        <taxon>Hemiptera</taxon>
        <taxon>Sternorrhyncha</taxon>
        <taxon>Aleyrodoidea</taxon>
        <taxon>Aleyrodidae</taxon>
        <taxon>Aleyrodinae</taxon>
        <taxon>Bemisia</taxon>
    </lineage>
</organism>
<dbReference type="EMBL" id="OU963870">
    <property type="protein sequence ID" value="CAH0395795.1"/>
    <property type="molecule type" value="Genomic_DNA"/>
</dbReference>
<dbReference type="InterPro" id="IPR047155">
    <property type="entry name" value="COMMD4/6/7/8"/>
</dbReference>
<gene>
    <name evidence="1" type="ORF">BEMITA_LOCUS13938</name>
</gene>
<dbReference type="Proteomes" id="UP001152759">
    <property type="component" value="Chromosome 9"/>
</dbReference>
<evidence type="ECO:0000313" key="1">
    <source>
        <dbReference type="EMBL" id="CAH0395795.1"/>
    </source>
</evidence>
<keyword evidence="2" id="KW-1185">Reference proteome</keyword>
<dbReference type="Pfam" id="PF21672">
    <property type="entry name" value="COMM_HN"/>
    <property type="match status" value="1"/>
</dbReference>
<proteinExistence type="predicted"/>